<dbReference type="PROSITE" id="PS50177">
    <property type="entry name" value="NTF2_DOMAIN"/>
    <property type="match status" value="1"/>
</dbReference>
<evidence type="ECO:0000313" key="10">
    <source>
        <dbReference type="EMBL" id="RKP26337.1"/>
    </source>
</evidence>
<evidence type="ECO:0000256" key="7">
    <source>
        <dbReference type="ARBA" id="ARBA00023242"/>
    </source>
</evidence>
<dbReference type="SUPFAM" id="SSF52058">
    <property type="entry name" value="L domain-like"/>
    <property type="match status" value="1"/>
</dbReference>
<dbReference type="OrthoDB" id="25872at2759"/>
<reference evidence="11" key="1">
    <citation type="journal article" date="2018" name="Nat. Microbiol.">
        <title>Leveraging single-cell genomics to expand the fungal tree of life.</title>
        <authorList>
            <person name="Ahrendt S.R."/>
            <person name="Quandt C.A."/>
            <person name="Ciobanu D."/>
            <person name="Clum A."/>
            <person name="Salamov A."/>
            <person name="Andreopoulos B."/>
            <person name="Cheng J.F."/>
            <person name="Woyke T."/>
            <person name="Pelin A."/>
            <person name="Henrissat B."/>
            <person name="Reynolds N.K."/>
            <person name="Benny G.L."/>
            <person name="Smith M.E."/>
            <person name="James T.Y."/>
            <person name="Grigoriev I.V."/>
        </authorList>
    </citation>
    <scope>NUCLEOTIDE SEQUENCE [LARGE SCALE GENOMIC DNA]</scope>
    <source>
        <strain evidence="11">Benny S71-1</strain>
    </source>
</reference>
<gene>
    <name evidence="10" type="ORF">SYNPS1DRAFT_14337</name>
</gene>
<dbReference type="EMBL" id="KZ989450">
    <property type="protein sequence ID" value="RKP26337.1"/>
    <property type="molecule type" value="Genomic_DNA"/>
</dbReference>
<dbReference type="PANTHER" id="PTHR10662">
    <property type="entry name" value="NUCLEAR RNA EXPORT FACTOR"/>
    <property type="match status" value="1"/>
</dbReference>
<proteinExistence type="inferred from homology"/>
<dbReference type="Pfam" id="PF22602">
    <property type="entry name" value="NXF_NTF2"/>
    <property type="match status" value="1"/>
</dbReference>
<evidence type="ECO:0000256" key="5">
    <source>
        <dbReference type="ARBA" id="ARBA00022737"/>
    </source>
</evidence>
<evidence type="ECO:0000256" key="3">
    <source>
        <dbReference type="ARBA" id="ARBA00022448"/>
    </source>
</evidence>
<dbReference type="InterPro" id="IPR002075">
    <property type="entry name" value="NTF2_dom"/>
</dbReference>
<organism evidence="10 11">
    <name type="scientific">Syncephalis pseudoplumigaleata</name>
    <dbReference type="NCBI Taxonomy" id="1712513"/>
    <lineage>
        <taxon>Eukaryota</taxon>
        <taxon>Fungi</taxon>
        <taxon>Fungi incertae sedis</taxon>
        <taxon>Zoopagomycota</taxon>
        <taxon>Zoopagomycotina</taxon>
        <taxon>Zoopagomycetes</taxon>
        <taxon>Zoopagales</taxon>
        <taxon>Piptocephalidaceae</taxon>
        <taxon>Syncephalis</taxon>
    </lineage>
</organism>
<dbReference type="Gene3D" id="3.10.450.50">
    <property type="match status" value="1"/>
</dbReference>
<accession>A0A4P9Z1H7</accession>
<dbReference type="Proteomes" id="UP000278143">
    <property type="component" value="Unassembled WGS sequence"/>
</dbReference>
<evidence type="ECO:0000256" key="4">
    <source>
        <dbReference type="ARBA" id="ARBA00022614"/>
    </source>
</evidence>
<dbReference type="PANTHER" id="PTHR10662:SF22">
    <property type="entry name" value="NUCLEAR RNA EXPORT FACTOR 1"/>
    <property type="match status" value="1"/>
</dbReference>
<keyword evidence="7" id="KW-0539">Nucleus</keyword>
<keyword evidence="5" id="KW-0677">Repeat</keyword>
<comment type="similarity">
    <text evidence="2">Belongs to the NXF family.</text>
</comment>
<keyword evidence="11" id="KW-1185">Reference proteome</keyword>
<dbReference type="InterPro" id="IPR018222">
    <property type="entry name" value="Nuclear_transport_factor_2_euk"/>
</dbReference>
<protein>
    <recommendedName>
        <fullName evidence="12">NTF2 domain-containing protein</fullName>
    </recommendedName>
</protein>
<evidence type="ECO:0000259" key="9">
    <source>
        <dbReference type="PROSITE" id="PS51281"/>
    </source>
</evidence>
<comment type="subcellular location">
    <subcellularLocation>
        <location evidence="1">Nucleus</location>
    </subcellularLocation>
</comment>
<dbReference type="InterPro" id="IPR005637">
    <property type="entry name" value="TAP_C_dom"/>
</dbReference>
<evidence type="ECO:0000256" key="1">
    <source>
        <dbReference type="ARBA" id="ARBA00004123"/>
    </source>
</evidence>
<dbReference type="InterPro" id="IPR009060">
    <property type="entry name" value="UBA-like_sf"/>
</dbReference>
<sequence>MCVCVCVCVCVQLIIEKAHEKSAATETANTGVDVIDALRAFLRPRYTSATRFLNLEAMHQDPNLIAQGIDGVGQAGKDSHTGAVLMKLVKEMFPEVISISLANNQLTSCQSISTICQYLPELQNLSLQNNLLPDYKSIEQLRGPNKLKQLRELILTGNPVREESIAHTGNDIVYRSEIARRFPQIQMLDQRPIEANLKEMASAMVDATLPLPIQPACFDGDATRETATAFLARFLATFDQNRALLYDAYDDNAVMSLAINMASPPAGMRGSSARNVSWNAYIKSSRNLIRLEKQHRRNELFVRGHTSIIEFLTRLPSTVHDQSDASKYVMDAVQHVGLYPGQPSAIVMSIVVHGEFTEDDKTTRSFDRHFLVAPALPDSRHANAGWPCVILSDLWTLRMHTDGSAWRAKPVVVVNNPPAPIAQQRNNMVMELRQRTGLNEHFATLCLTEMAWSFERALGAFEQAKVGSPGIVAAAYIY</sequence>
<dbReference type="SUPFAM" id="SSF46934">
    <property type="entry name" value="UBA-like"/>
    <property type="match status" value="1"/>
</dbReference>
<dbReference type="GO" id="GO:0016973">
    <property type="term" value="P:poly(A)+ mRNA export from nucleus"/>
    <property type="evidence" value="ECO:0007669"/>
    <property type="project" value="TreeGrafter"/>
</dbReference>
<feature type="domain" description="TAP-C" evidence="9">
    <location>
        <begin position="423"/>
        <end position="478"/>
    </location>
</feature>
<dbReference type="InterPro" id="IPR032710">
    <property type="entry name" value="NTF2-like_dom_sf"/>
</dbReference>
<name>A0A4P9Z1H7_9FUNG</name>
<feature type="domain" description="NTF2" evidence="8">
    <location>
        <begin position="226"/>
        <end position="397"/>
    </location>
</feature>
<keyword evidence="3" id="KW-0813">Transport</keyword>
<dbReference type="GO" id="GO:0003723">
    <property type="term" value="F:RNA binding"/>
    <property type="evidence" value="ECO:0007669"/>
    <property type="project" value="TreeGrafter"/>
</dbReference>
<keyword evidence="4" id="KW-0433">Leucine-rich repeat</keyword>
<dbReference type="PROSITE" id="PS51281">
    <property type="entry name" value="TAP_C"/>
    <property type="match status" value="1"/>
</dbReference>
<evidence type="ECO:0000256" key="6">
    <source>
        <dbReference type="ARBA" id="ARBA00022816"/>
    </source>
</evidence>
<dbReference type="InterPro" id="IPR057125">
    <property type="entry name" value="NXF1/2/3/5-like_LRR"/>
</dbReference>
<evidence type="ECO:0000259" key="8">
    <source>
        <dbReference type="PROSITE" id="PS50177"/>
    </source>
</evidence>
<evidence type="ECO:0000256" key="2">
    <source>
        <dbReference type="ARBA" id="ARBA00009285"/>
    </source>
</evidence>
<dbReference type="SUPFAM" id="SSF54427">
    <property type="entry name" value="NTF2-like"/>
    <property type="match status" value="1"/>
</dbReference>
<dbReference type="Gene3D" id="3.80.10.10">
    <property type="entry name" value="Ribonuclease Inhibitor"/>
    <property type="match status" value="1"/>
</dbReference>
<dbReference type="InterPro" id="IPR030217">
    <property type="entry name" value="NXF_fam"/>
</dbReference>
<dbReference type="Gene3D" id="1.10.8.10">
    <property type="entry name" value="DNA helicase RuvA subunit, C-terminal domain"/>
    <property type="match status" value="1"/>
</dbReference>
<evidence type="ECO:0000313" key="11">
    <source>
        <dbReference type="Proteomes" id="UP000278143"/>
    </source>
</evidence>
<evidence type="ECO:0008006" key="12">
    <source>
        <dbReference type="Google" id="ProtNLM"/>
    </source>
</evidence>
<dbReference type="Pfam" id="PF24048">
    <property type="entry name" value="LRR_NXF1-5"/>
    <property type="match status" value="1"/>
</dbReference>
<keyword evidence="6" id="KW-0509">mRNA transport</keyword>
<dbReference type="AlphaFoldDB" id="A0A4P9Z1H7"/>
<dbReference type="Pfam" id="PF03943">
    <property type="entry name" value="TAP_C"/>
    <property type="match status" value="1"/>
</dbReference>
<dbReference type="SMART" id="SM00804">
    <property type="entry name" value="TAP_C"/>
    <property type="match status" value="1"/>
</dbReference>
<dbReference type="InterPro" id="IPR032675">
    <property type="entry name" value="LRR_dom_sf"/>
</dbReference>
<dbReference type="GO" id="GO:0005634">
    <property type="term" value="C:nucleus"/>
    <property type="evidence" value="ECO:0007669"/>
    <property type="project" value="UniProtKB-SubCell"/>
</dbReference>